<dbReference type="RefSeq" id="WP_197690540.1">
    <property type="nucleotide sequence ID" value="NZ_JADQUG010000388.1"/>
</dbReference>
<protein>
    <submittedName>
        <fullName evidence="6">Transposase</fullName>
    </submittedName>
</protein>
<gene>
    <name evidence="6" type="ORF">I4J41_14610</name>
</gene>
<evidence type="ECO:0000256" key="1">
    <source>
        <dbReference type="ARBA" id="ARBA00002190"/>
    </source>
</evidence>
<evidence type="ECO:0000256" key="3">
    <source>
        <dbReference type="ARBA" id="ARBA00022578"/>
    </source>
</evidence>
<evidence type="ECO:0000313" key="7">
    <source>
        <dbReference type="Proteomes" id="UP000615580"/>
    </source>
</evidence>
<organism evidence="6 7">
    <name type="scientific">Corynebacterium belfantii</name>
    <dbReference type="NCBI Taxonomy" id="2014537"/>
    <lineage>
        <taxon>Bacteria</taxon>
        <taxon>Bacillati</taxon>
        <taxon>Actinomycetota</taxon>
        <taxon>Actinomycetes</taxon>
        <taxon>Mycobacteriales</taxon>
        <taxon>Corynebacteriaceae</taxon>
        <taxon>Corynebacterium</taxon>
    </lineage>
</organism>
<dbReference type="EMBL" id="JADQUG010000388">
    <property type="protein sequence ID" value="MBG9355619.1"/>
    <property type="molecule type" value="Genomic_DNA"/>
</dbReference>
<sequence length="67" mass="7526">EIRWRTDVVGIFPNRDAVVRLVGAILVEQHDDWIQQNCYMSLTSLAHTKAMITANVIDADENTEAVA</sequence>
<comment type="similarity">
    <text evidence="2">Belongs to the transposase mutator family.</text>
</comment>
<proteinExistence type="inferred from homology"/>
<keyword evidence="5" id="KW-0233">DNA recombination</keyword>
<evidence type="ECO:0000256" key="2">
    <source>
        <dbReference type="ARBA" id="ARBA00010961"/>
    </source>
</evidence>
<keyword evidence="4" id="KW-0238">DNA-binding</keyword>
<evidence type="ECO:0000256" key="5">
    <source>
        <dbReference type="ARBA" id="ARBA00023172"/>
    </source>
</evidence>
<name>A0ABS0LI98_9CORY</name>
<feature type="non-terminal residue" evidence="6">
    <location>
        <position position="1"/>
    </location>
</feature>
<comment type="function">
    <text evidence="1">Required for the transposition of the insertion element.</text>
</comment>
<evidence type="ECO:0000256" key="4">
    <source>
        <dbReference type="ARBA" id="ARBA00023125"/>
    </source>
</evidence>
<dbReference type="InterPro" id="IPR001207">
    <property type="entry name" value="Transposase_mutator"/>
</dbReference>
<reference evidence="6 7" key="1">
    <citation type="journal article" date="2020" name="J. Clin. Microbiol.">
        <title>Assessing the Genetic Diversity of Austrian Corynebacterium diphtheriae Clinical Isolates, 2011-2019.</title>
        <authorList>
            <person name="Schaeffer J."/>
            <person name="Huhulescu S."/>
            <person name="Stoeger A."/>
            <person name="Allerberger F."/>
            <person name="Ruppitsch W."/>
        </authorList>
    </citation>
    <scope>NUCLEOTIDE SEQUENCE [LARGE SCALE GENOMIC DNA]</scope>
    <source>
        <strain evidence="6 7">04-17</strain>
    </source>
</reference>
<accession>A0ABS0LI98</accession>
<comment type="caution">
    <text evidence="6">The sequence shown here is derived from an EMBL/GenBank/DDBJ whole genome shotgun (WGS) entry which is preliminary data.</text>
</comment>
<dbReference type="Pfam" id="PF00872">
    <property type="entry name" value="Transposase_mut"/>
    <property type="match status" value="1"/>
</dbReference>
<dbReference type="Proteomes" id="UP000615580">
    <property type="component" value="Unassembled WGS sequence"/>
</dbReference>
<keyword evidence="3" id="KW-0815">Transposition</keyword>
<keyword evidence="7" id="KW-1185">Reference proteome</keyword>
<evidence type="ECO:0000313" key="6">
    <source>
        <dbReference type="EMBL" id="MBG9355619.1"/>
    </source>
</evidence>